<dbReference type="InParanoid" id="A0A059B9C5"/>
<proteinExistence type="predicted"/>
<sequence length="77" mass="8782">MWQAACMENHDFTWSTIGTSTFMIHPPCHGTMHHGRRHMSTRSASRNRLYVLMNGIGIACQVINLTLSKSYHILNLP</sequence>
<keyword evidence="1" id="KW-0472">Membrane</keyword>
<keyword evidence="1" id="KW-0812">Transmembrane</keyword>
<evidence type="ECO:0000256" key="1">
    <source>
        <dbReference type="SAM" id="Phobius"/>
    </source>
</evidence>
<gene>
    <name evidence="2" type="ORF">EUGRSUZ_G00318</name>
</gene>
<protein>
    <submittedName>
        <fullName evidence="2">Uncharacterized protein</fullName>
    </submittedName>
</protein>
<dbReference type="Gramene" id="KCW62728">
    <property type="protein sequence ID" value="KCW62728"/>
    <property type="gene ID" value="EUGRSUZ_G00318"/>
</dbReference>
<keyword evidence="1" id="KW-1133">Transmembrane helix</keyword>
<reference evidence="2" key="1">
    <citation type="submission" date="2013-07" db="EMBL/GenBank/DDBJ databases">
        <title>The genome of Eucalyptus grandis.</title>
        <authorList>
            <person name="Schmutz J."/>
            <person name="Hayes R."/>
            <person name="Myburg A."/>
            <person name="Tuskan G."/>
            <person name="Grattapaglia D."/>
            <person name="Rokhsar D.S."/>
        </authorList>
    </citation>
    <scope>NUCLEOTIDE SEQUENCE</scope>
    <source>
        <tissue evidence="2">Leaf extractions</tissue>
    </source>
</reference>
<dbReference type="EMBL" id="KK198759">
    <property type="protein sequence ID" value="KCW62728.1"/>
    <property type="molecule type" value="Genomic_DNA"/>
</dbReference>
<evidence type="ECO:0000313" key="2">
    <source>
        <dbReference type="EMBL" id="KCW62728.1"/>
    </source>
</evidence>
<feature type="transmembrane region" description="Helical" evidence="1">
    <location>
        <begin position="49"/>
        <end position="67"/>
    </location>
</feature>
<dbReference type="AlphaFoldDB" id="A0A059B9C5"/>
<accession>A0A059B9C5</accession>
<organism evidence="2">
    <name type="scientific">Eucalyptus grandis</name>
    <name type="common">Flooded gum</name>
    <dbReference type="NCBI Taxonomy" id="71139"/>
    <lineage>
        <taxon>Eukaryota</taxon>
        <taxon>Viridiplantae</taxon>
        <taxon>Streptophyta</taxon>
        <taxon>Embryophyta</taxon>
        <taxon>Tracheophyta</taxon>
        <taxon>Spermatophyta</taxon>
        <taxon>Magnoliopsida</taxon>
        <taxon>eudicotyledons</taxon>
        <taxon>Gunneridae</taxon>
        <taxon>Pentapetalae</taxon>
        <taxon>rosids</taxon>
        <taxon>malvids</taxon>
        <taxon>Myrtales</taxon>
        <taxon>Myrtaceae</taxon>
        <taxon>Myrtoideae</taxon>
        <taxon>Eucalypteae</taxon>
        <taxon>Eucalyptus</taxon>
    </lineage>
</organism>
<name>A0A059B9C5_EUCGR</name>